<dbReference type="GO" id="GO:0016887">
    <property type="term" value="F:ATP hydrolysis activity"/>
    <property type="evidence" value="ECO:0007669"/>
    <property type="project" value="InterPro"/>
</dbReference>
<dbReference type="GO" id="GO:0007059">
    <property type="term" value="P:chromosome segregation"/>
    <property type="evidence" value="ECO:0007669"/>
    <property type="project" value="UniProtKB-UniRule"/>
</dbReference>
<evidence type="ECO:0000256" key="6">
    <source>
        <dbReference type="ARBA" id="ARBA00022842"/>
    </source>
</evidence>
<feature type="domain" description="ABC transporter" evidence="13">
    <location>
        <begin position="100"/>
        <end position="334"/>
    </location>
</feature>
<dbReference type="InterPro" id="IPR020568">
    <property type="entry name" value="Ribosomal_Su5_D2-typ_SF"/>
</dbReference>
<evidence type="ECO:0000259" key="12">
    <source>
        <dbReference type="PROSITE" id="PS50880"/>
    </source>
</evidence>
<dbReference type="InterPro" id="IPR013506">
    <property type="entry name" value="Topo_IIA_bsu_dom2"/>
</dbReference>
<dbReference type="Gene3D" id="3.30.565.10">
    <property type="entry name" value="Histidine kinase-like ATPase, C-terminal domain"/>
    <property type="match status" value="1"/>
</dbReference>
<comment type="subunit">
    <text evidence="10">Heterotetramer composed of ParC and ParE.</text>
</comment>
<comment type="function">
    <text evidence="10">Topoisomerase IV is essential for chromosome segregation. It relaxes supercoiled DNA. Performs the decatenation events required during the replication of a circular DNA molecule.</text>
</comment>
<keyword evidence="4 10" id="KW-0547">Nucleotide-binding</keyword>
<feature type="domain" description="Toprim" evidence="12">
    <location>
        <begin position="659"/>
        <end position="772"/>
    </location>
</feature>
<keyword evidence="7 10" id="KW-0799">Topoisomerase</keyword>
<evidence type="ECO:0000313" key="14">
    <source>
        <dbReference type="EMBL" id="RMS60512.1"/>
    </source>
</evidence>
<dbReference type="GO" id="GO:0005524">
    <property type="term" value="F:ATP binding"/>
    <property type="evidence" value="ECO:0007669"/>
    <property type="project" value="UniProtKB-UniRule"/>
</dbReference>
<sequence length="877" mass="95834">MPGTSPNCWPARPSRKARRNCPPTCSAAAPPRLSPAQPNSSRNRSACRPSSATTRPTSAPTSCARRSRSRSASAEFRDSAPACRSGGFLTLRRAEHMSRLTAEAISLSFEQRGQRRAILRDLSLGLAKGESLVVLGPSGCGKSTLLNILAGFQKPDQGRVQIDGRTLEGPGGERGVVFQDDALMPWLNALDNVALGLRIRGLGKAERTARARQVLQLVGLQEYAEQSVAQLSGGQRQRLGLARALAVEPDFLLLDEPFGALDALTRERMQVLLLDLWKQTGKGLFLITHSVDEALAGHAKSVQVILHQDNSLEVIDDGRGMPVDIHPEEGVPGVELILTKLHAGGKFSNKNYQFSGGLHGVGISVVNALSTRVEVRVKRDANEYRMTFADGFKDSDLEVIGTVGKRNTGTSVHFWPDPKYFDSAKFSVSRLKHVLKAKAVLCPGLSVVFEDKNTGERVEWHFEDGLRSYLTDAVAELPRLPDEPFCGNLEGSKEAVSWALLWLPEGGESVQESYVNLIPTAQGGTHVNGLRQGLLDAMREFCEFRNLLPRGVKLAPEDVWERIAFVLSMKMQEPQFSGQTKERLSSREAAAFVSGVVKDAFSLWLNEHAEIGLQLAELAISNAGRRLKAGKKVERKKITQGPALPGKLADCAGQEPMRAELFLVEGDSAGGSAKQARDKEFQAIMPLRGKILNTWEVDGGEVLASQEVHDIAVAIGVDPGASDLAQLRYGKICILADADSDGLHIATLLCALFVRHFRPLVEAGHVYVAMPPLYRIDLGKDIYYALDEAERDGILERLAAEKKRGKPQVTRFKGLGEMNPLQLRETTMDPNTRRLVQLTLEDATGTLEIMDMLLAKKRAGDRKSWLESKGNLAEVLV</sequence>
<dbReference type="FunFam" id="3.30.230.10:FF:000012">
    <property type="entry name" value="DNA topoisomerase 4 subunit B"/>
    <property type="match status" value="1"/>
</dbReference>
<dbReference type="SMART" id="SM00382">
    <property type="entry name" value="AAA"/>
    <property type="match status" value="1"/>
</dbReference>
<comment type="similarity">
    <text evidence="10">Belongs to the type II topoisomerase family. ParE type 1 subfamily.</text>
</comment>
<dbReference type="Gene3D" id="3.40.50.670">
    <property type="match status" value="1"/>
</dbReference>
<dbReference type="Pfam" id="PF00005">
    <property type="entry name" value="ABC_tran"/>
    <property type="match status" value="1"/>
</dbReference>
<dbReference type="SUPFAM" id="SSF52540">
    <property type="entry name" value="P-loop containing nucleoside triphosphate hydrolases"/>
    <property type="match status" value="1"/>
</dbReference>
<dbReference type="Pfam" id="PF00204">
    <property type="entry name" value="DNA_gyraseB"/>
    <property type="match status" value="1"/>
</dbReference>
<dbReference type="PRINTS" id="PR00418">
    <property type="entry name" value="TPI2FAMILY"/>
</dbReference>
<keyword evidence="3" id="KW-0479">Metal-binding</keyword>
<keyword evidence="9 10" id="KW-0413">Isomerase</keyword>
<dbReference type="InterPro" id="IPR006171">
    <property type="entry name" value="TOPRIM_dom"/>
</dbReference>
<dbReference type="EMBL" id="RBSQ01000325">
    <property type="protein sequence ID" value="RMS60512.1"/>
    <property type="molecule type" value="Genomic_DNA"/>
</dbReference>
<dbReference type="InterPro" id="IPR003593">
    <property type="entry name" value="AAA+_ATPase"/>
</dbReference>
<dbReference type="GO" id="GO:0003677">
    <property type="term" value="F:DNA binding"/>
    <property type="evidence" value="ECO:0007669"/>
    <property type="project" value="UniProtKB-UniRule"/>
</dbReference>
<dbReference type="Pfam" id="PF01751">
    <property type="entry name" value="Toprim"/>
    <property type="match status" value="1"/>
</dbReference>
<evidence type="ECO:0000313" key="15">
    <source>
        <dbReference type="Proteomes" id="UP000270834"/>
    </source>
</evidence>
<feature type="binding site" evidence="10">
    <location>
        <position position="581"/>
    </location>
    <ligand>
        <name>ATP</name>
        <dbReference type="ChEBI" id="CHEBI:30616"/>
    </ligand>
</feature>
<dbReference type="InterPro" id="IPR005737">
    <property type="entry name" value="TopoIV_B_Gneg"/>
</dbReference>
<dbReference type="EC" id="5.6.2.2" evidence="10"/>
<dbReference type="InterPro" id="IPR003594">
    <property type="entry name" value="HATPase_dom"/>
</dbReference>
<feature type="binding site" evidence="10">
    <location>
        <position position="223"/>
    </location>
    <ligand>
        <name>ATP</name>
        <dbReference type="ChEBI" id="CHEBI:30616"/>
    </ligand>
</feature>
<dbReference type="PANTHER" id="PTHR45866">
    <property type="entry name" value="DNA GYRASE/TOPOISOMERASE SUBUNIT B"/>
    <property type="match status" value="1"/>
</dbReference>
<name>A0A3M5EE61_PSEAI</name>
<dbReference type="NCBIfam" id="TIGR01055">
    <property type="entry name" value="parE_Gneg"/>
    <property type="match status" value="1"/>
</dbReference>
<dbReference type="InterPro" id="IPR036890">
    <property type="entry name" value="HATPase_C_sf"/>
</dbReference>
<evidence type="ECO:0000256" key="1">
    <source>
        <dbReference type="ARBA" id="ARBA00000185"/>
    </source>
</evidence>
<dbReference type="InterPro" id="IPR002288">
    <property type="entry name" value="DNA_gyrase_B_C"/>
</dbReference>
<dbReference type="SMART" id="SM00387">
    <property type="entry name" value="HATPase_c"/>
    <property type="match status" value="1"/>
</dbReference>
<dbReference type="SMART" id="SM00433">
    <property type="entry name" value="TOP2c"/>
    <property type="match status" value="1"/>
</dbReference>
<dbReference type="InterPro" id="IPR003439">
    <property type="entry name" value="ABC_transporter-like_ATP-bd"/>
</dbReference>
<evidence type="ECO:0000256" key="7">
    <source>
        <dbReference type="ARBA" id="ARBA00023029"/>
    </source>
</evidence>
<evidence type="ECO:0000256" key="5">
    <source>
        <dbReference type="ARBA" id="ARBA00022840"/>
    </source>
</evidence>
<feature type="site" description="Interaction with DNA" evidence="10">
    <location>
        <position position="862"/>
    </location>
</feature>
<dbReference type="GO" id="GO:0003918">
    <property type="term" value="F:DNA topoisomerase type II (double strand cut, ATP-hydrolyzing) activity"/>
    <property type="evidence" value="ECO:0007669"/>
    <property type="project" value="UniProtKB-UniRule"/>
</dbReference>
<dbReference type="InterPro" id="IPR017871">
    <property type="entry name" value="ABC_transporter-like_CS"/>
</dbReference>
<dbReference type="CDD" id="cd03293">
    <property type="entry name" value="ABC_NrtD_SsuB_transporters"/>
    <property type="match status" value="1"/>
</dbReference>
<dbReference type="PROSITE" id="PS00211">
    <property type="entry name" value="ABC_TRANSPORTER_1"/>
    <property type="match status" value="1"/>
</dbReference>
<dbReference type="PROSITE" id="PS50893">
    <property type="entry name" value="ABC_TRANSPORTER_2"/>
    <property type="match status" value="1"/>
</dbReference>
<protein>
    <recommendedName>
        <fullName evidence="10">DNA topoisomerase 4 subunit B</fullName>
        <ecNumber evidence="10">5.6.2.2</ecNumber>
    </recommendedName>
    <alternativeName>
        <fullName evidence="10">Topoisomerase IV subunit B</fullName>
    </alternativeName>
</protein>
<dbReference type="SUPFAM" id="SSF55874">
    <property type="entry name" value="ATPase domain of HSP90 chaperone/DNA topoisomerase II/histidine kinase"/>
    <property type="match status" value="1"/>
</dbReference>
<dbReference type="SUPFAM" id="SSF54211">
    <property type="entry name" value="Ribosomal protein S5 domain 2-like"/>
    <property type="match status" value="1"/>
</dbReference>
<evidence type="ECO:0000256" key="2">
    <source>
        <dbReference type="ARBA" id="ARBA00001946"/>
    </source>
</evidence>
<dbReference type="CDD" id="cd00822">
    <property type="entry name" value="TopoII_Trans_DNA_gyrase"/>
    <property type="match status" value="1"/>
</dbReference>
<accession>A0A3M5EE61</accession>
<dbReference type="InterPro" id="IPR027417">
    <property type="entry name" value="P-loop_NTPase"/>
</dbReference>
<reference evidence="14 15" key="1">
    <citation type="submission" date="2018-08" db="EMBL/GenBank/DDBJ databases">
        <title>Recombination of ecologically and evolutionarily significant loci maintains genetic cohesion in the Pseudomonas syringae species complex.</title>
        <authorList>
            <person name="Dillon M."/>
            <person name="Thakur S."/>
            <person name="Almeida R.N.D."/>
            <person name="Weir B.S."/>
            <person name="Guttman D.S."/>
        </authorList>
    </citation>
    <scope>NUCLEOTIDE SEQUENCE [LARGE SCALE GENOMIC DNA]</scope>
    <source>
        <strain evidence="14 15">ICMP 7846</strain>
    </source>
</reference>
<dbReference type="PROSITE" id="PS00177">
    <property type="entry name" value="TOPOISOMERASE_II"/>
    <property type="match status" value="1"/>
</dbReference>
<dbReference type="InterPro" id="IPR001241">
    <property type="entry name" value="Topo_IIA"/>
</dbReference>
<comment type="caution">
    <text evidence="10">Lacks conserved residue(s) required for the propagation of feature annotation.</text>
</comment>
<dbReference type="PRINTS" id="PR01098">
    <property type="entry name" value="TOPISMRASE4B"/>
</dbReference>
<keyword evidence="8 10" id="KW-0238">DNA-binding</keyword>
<evidence type="ECO:0000256" key="3">
    <source>
        <dbReference type="ARBA" id="ARBA00022723"/>
    </source>
</evidence>
<evidence type="ECO:0000256" key="4">
    <source>
        <dbReference type="ARBA" id="ARBA00022741"/>
    </source>
</evidence>
<feature type="site" description="Interaction with DNA" evidence="10">
    <location>
        <position position="744"/>
    </location>
</feature>
<comment type="cofactor">
    <cofactor evidence="2">
        <name>Mg(2+)</name>
        <dbReference type="ChEBI" id="CHEBI:18420"/>
    </cofactor>
</comment>
<dbReference type="FunFam" id="3.40.50.670:FF:000003">
    <property type="entry name" value="DNA topoisomerase 4 subunit B"/>
    <property type="match status" value="1"/>
</dbReference>
<dbReference type="AlphaFoldDB" id="A0A3M5EE61"/>
<dbReference type="GO" id="GO:0005694">
    <property type="term" value="C:chromosome"/>
    <property type="evidence" value="ECO:0007669"/>
    <property type="project" value="InterPro"/>
</dbReference>
<keyword evidence="6" id="KW-0460">Magnesium</keyword>
<dbReference type="InterPro" id="IPR013759">
    <property type="entry name" value="Topo_IIA_B_C"/>
</dbReference>
<dbReference type="GO" id="GO:0006265">
    <property type="term" value="P:DNA topological change"/>
    <property type="evidence" value="ECO:0007669"/>
    <property type="project" value="UniProtKB-UniRule"/>
</dbReference>
<dbReference type="CDD" id="cd16928">
    <property type="entry name" value="HATPase_GyrB-like"/>
    <property type="match status" value="1"/>
</dbReference>
<feature type="compositionally biased region" description="Low complexity" evidence="11">
    <location>
        <begin position="47"/>
        <end position="74"/>
    </location>
</feature>
<feature type="binding site" evidence="10">
    <location>
        <position position="316"/>
    </location>
    <ligand>
        <name>ATP</name>
        <dbReference type="ChEBI" id="CHEBI:30616"/>
    </ligand>
</feature>
<dbReference type="Gene3D" id="3.40.50.300">
    <property type="entry name" value="P-loop containing nucleotide triphosphate hydrolases"/>
    <property type="match status" value="1"/>
</dbReference>
<gene>
    <name evidence="10" type="primary">parE</name>
    <name evidence="14" type="ORF">ALP65_04411</name>
</gene>
<proteinExistence type="inferred from homology"/>
<evidence type="ECO:0000256" key="9">
    <source>
        <dbReference type="ARBA" id="ARBA00023235"/>
    </source>
</evidence>
<dbReference type="GO" id="GO:0046872">
    <property type="term" value="F:metal ion binding"/>
    <property type="evidence" value="ECO:0007669"/>
    <property type="project" value="UniProtKB-KW"/>
</dbReference>
<evidence type="ECO:0000256" key="10">
    <source>
        <dbReference type="HAMAP-Rule" id="MF_00938"/>
    </source>
</evidence>
<dbReference type="InterPro" id="IPR013760">
    <property type="entry name" value="Topo_IIA-like_dom_sf"/>
</dbReference>
<dbReference type="InterPro" id="IPR018522">
    <property type="entry name" value="TopoIIA_CS"/>
</dbReference>
<dbReference type="SUPFAM" id="SSF56719">
    <property type="entry name" value="Type II DNA topoisomerase"/>
    <property type="match status" value="1"/>
</dbReference>
<evidence type="ECO:0000259" key="13">
    <source>
        <dbReference type="PROSITE" id="PS50893"/>
    </source>
</evidence>
<dbReference type="InterPro" id="IPR014721">
    <property type="entry name" value="Ribsml_uS5_D2-typ_fold_subgr"/>
</dbReference>
<comment type="caution">
    <text evidence="14">The sequence shown here is derived from an EMBL/GenBank/DDBJ whole genome shotgun (WGS) entry which is preliminary data.</text>
</comment>
<keyword evidence="5 10" id="KW-0067">ATP-binding</keyword>
<dbReference type="PROSITE" id="PS50880">
    <property type="entry name" value="TOPRIM"/>
    <property type="match status" value="1"/>
</dbReference>
<feature type="site" description="Interaction with DNA" evidence="10">
    <location>
        <position position="693"/>
    </location>
</feature>
<dbReference type="Gene3D" id="3.30.230.10">
    <property type="match status" value="1"/>
</dbReference>
<dbReference type="Pfam" id="PF02518">
    <property type="entry name" value="HATPase_c"/>
    <property type="match status" value="1"/>
</dbReference>
<dbReference type="HAMAP" id="MF_00938">
    <property type="entry name" value="ParE_type1"/>
    <property type="match status" value="1"/>
</dbReference>
<organism evidence="14 15">
    <name type="scientific">Pseudomonas aeruginosa</name>
    <dbReference type="NCBI Taxonomy" id="287"/>
    <lineage>
        <taxon>Bacteria</taxon>
        <taxon>Pseudomonadati</taxon>
        <taxon>Pseudomonadota</taxon>
        <taxon>Gammaproteobacteria</taxon>
        <taxon>Pseudomonadales</taxon>
        <taxon>Pseudomonadaceae</taxon>
        <taxon>Pseudomonas</taxon>
    </lineage>
</organism>
<evidence type="ECO:0000256" key="11">
    <source>
        <dbReference type="SAM" id="MobiDB-lite"/>
    </source>
</evidence>
<dbReference type="Proteomes" id="UP000270834">
    <property type="component" value="Unassembled WGS sequence"/>
</dbReference>
<dbReference type="Pfam" id="PF00986">
    <property type="entry name" value="DNA_gyraseB_C"/>
    <property type="match status" value="1"/>
</dbReference>
<feature type="binding site" evidence="10">
    <location>
        <begin position="357"/>
        <end position="363"/>
    </location>
    <ligand>
        <name>ATP</name>
        <dbReference type="ChEBI" id="CHEBI:30616"/>
    </ligand>
</feature>
<feature type="region of interest" description="Disordered" evidence="11">
    <location>
        <begin position="1"/>
        <end position="80"/>
    </location>
</feature>
<evidence type="ECO:0000256" key="8">
    <source>
        <dbReference type="ARBA" id="ARBA00023125"/>
    </source>
</evidence>
<dbReference type="PANTHER" id="PTHR45866:SF4">
    <property type="entry name" value="DNA TOPOISOMERASE 4 SUBUNIT B"/>
    <property type="match status" value="1"/>
</dbReference>
<comment type="catalytic activity">
    <reaction evidence="1 10">
        <text>ATP-dependent breakage, passage and rejoining of double-stranded DNA.</text>
        <dbReference type="EC" id="5.6.2.2"/>
    </reaction>
</comment>